<dbReference type="EMBL" id="UHIP01000001">
    <property type="protein sequence ID" value="SUP22050.1"/>
    <property type="molecule type" value="Genomic_DNA"/>
</dbReference>
<evidence type="ECO:0000313" key="3">
    <source>
        <dbReference type="EMBL" id="AMF93986.1"/>
    </source>
</evidence>
<dbReference type="RefSeq" id="WP_061056297.1">
    <property type="nucleotide sequence ID" value="NZ_CABLBX010000006.1"/>
</dbReference>
<name>A0AAX2LPM3_VIBFL</name>
<evidence type="ECO:0000313" key="6">
    <source>
        <dbReference type="Proteomes" id="UP000254626"/>
    </source>
</evidence>
<dbReference type="InterPro" id="IPR051803">
    <property type="entry name" value="TA_system_RelE-like_toxin"/>
</dbReference>
<protein>
    <submittedName>
        <fullName evidence="4">Plasmid stabilization system protein</fullName>
    </submittedName>
    <submittedName>
        <fullName evidence="3">Type II toxin-antitoxin system RelE/ParE family toxin</fullName>
    </submittedName>
</protein>
<dbReference type="Gene3D" id="3.30.2310.20">
    <property type="entry name" value="RelE-like"/>
    <property type="match status" value="1"/>
</dbReference>
<dbReference type="KEGG" id="vfl:AL536_10815"/>
<keyword evidence="2" id="KW-1277">Toxin-antitoxin system</keyword>
<reference evidence="5" key="1">
    <citation type="submission" date="2015-12" db="EMBL/GenBank/DDBJ databases">
        <title>FDA dAtabase for Regulatory Grade micrObial Sequences (FDA-ARGOS): Supporting development and validation of Infectious Disease Dx tests.</title>
        <authorList>
            <person name="Hoffmann M."/>
            <person name="Allard M."/>
            <person name="Evans P."/>
            <person name="Brown E."/>
            <person name="Tallon L.J."/>
            <person name="Sadzewicz L."/>
            <person name="Sengamalay N."/>
            <person name="Ott S."/>
            <person name="Godinez A."/>
            <person name="Nagaraj S."/>
            <person name="Vyas G."/>
            <person name="Aluvathingal J."/>
            <person name="Nadendla S."/>
            <person name="Geyer C."/>
            <person name="Sichtig H."/>
        </authorList>
    </citation>
    <scope>NUCLEOTIDE SEQUENCE [LARGE SCALE GENOMIC DNA]</scope>
    <source>
        <strain evidence="5">ATCC 33809</strain>
    </source>
</reference>
<accession>A0AAX2LPM3</accession>
<evidence type="ECO:0000313" key="5">
    <source>
        <dbReference type="Proteomes" id="UP000057088"/>
    </source>
</evidence>
<dbReference type="EMBL" id="CP014035">
    <property type="protein sequence ID" value="AMF93986.1"/>
    <property type="molecule type" value="Genomic_DNA"/>
</dbReference>
<keyword evidence="5" id="KW-1185">Reference proteome</keyword>
<organism evidence="4 6">
    <name type="scientific">Vibrio fluvialis</name>
    <dbReference type="NCBI Taxonomy" id="676"/>
    <lineage>
        <taxon>Bacteria</taxon>
        <taxon>Pseudomonadati</taxon>
        <taxon>Pseudomonadota</taxon>
        <taxon>Gammaproteobacteria</taxon>
        <taxon>Vibrionales</taxon>
        <taxon>Vibrionaceae</taxon>
        <taxon>Vibrio</taxon>
    </lineage>
</organism>
<sequence length="104" mass="11959">MAEIIWTDPALSDLNDIAEYIALENVAAAKQLVQTIFAKVERLENFPESGRIPPELVHLSYRELVVNPCRIFYKFDGAKVFILFVMRSERDLRKFLLGMSSPLE</sequence>
<dbReference type="InterPro" id="IPR035093">
    <property type="entry name" value="RelE/ParE_toxin_dom_sf"/>
</dbReference>
<dbReference type="Pfam" id="PF05016">
    <property type="entry name" value="ParE_toxin"/>
    <property type="match status" value="1"/>
</dbReference>
<evidence type="ECO:0000256" key="2">
    <source>
        <dbReference type="ARBA" id="ARBA00022649"/>
    </source>
</evidence>
<dbReference type="PANTHER" id="PTHR33755">
    <property type="entry name" value="TOXIN PARE1-RELATED"/>
    <property type="match status" value="1"/>
</dbReference>
<dbReference type="Proteomes" id="UP000057088">
    <property type="component" value="Chromosome 2"/>
</dbReference>
<dbReference type="Proteomes" id="UP000254626">
    <property type="component" value="Unassembled WGS sequence"/>
</dbReference>
<gene>
    <name evidence="4" type="primary">relE2</name>
    <name evidence="3" type="ORF">AL536_10815</name>
    <name evidence="4" type="ORF">NCTC11327_00895</name>
</gene>
<dbReference type="AlphaFoldDB" id="A0AAX2LPM3"/>
<dbReference type="GeneID" id="29385403"/>
<evidence type="ECO:0000313" key="4">
    <source>
        <dbReference type="EMBL" id="SUP22050.1"/>
    </source>
</evidence>
<reference evidence="3" key="2">
    <citation type="submission" date="2018-01" db="EMBL/GenBank/DDBJ databases">
        <title>FDA dAtabase for Regulatory Grade micrObial Sequences (FDA-ARGOS): Supporting development and validation of Infectious Disease Dx tests.</title>
        <authorList>
            <person name="Hoffmann M."/>
            <person name="Allard M."/>
            <person name="Evans P."/>
            <person name="Brown E."/>
            <person name="Tallon L."/>
            <person name="Sadzewicz L."/>
            <person name="Sengamalay N."/>
            <person name="Ott S."/>
            <person name="Godinez A."/>
            <person name="Nagaraj S."/>
            <person name="Vyas G."/>
            <person name="Aluvathingal J."/>
            <person name="Nadendla S."/>
            <person name="Geyer C."/>
            <person name="Sichtig H."/>
        </authorList>
    </citation>
    <scope>NUCLEOTIDE SEQUENCE</scope>
    <source>
        <strain evidence="3">ATCC 33809</strain>
    </source>
</reference>
<dbReference type="InterPro" id="IPR007712">
    <property type="entry name" value="RelE/ParE_toxin"/>
</dbReference>
<reference evidence="4 6" key="3">
    <citation type="submission" date="2018-06" db="EMBL/GenBank/DDBJ databases">
        <authorList>
            <consortium name="Pathogen Informatics"/>
            <person name="Doyle S."/>
        </authorList>
    </citation>
    <scope>NUCLEOTIDE SEQUENCE [LARGE SCALE GENOMIC DNA]</scope>
    <source>
        <strain evidence="4 6">NCTC11327</strain>
    </source>
</reference>
<proteinExistence type="inferred from homology"/>
<evidence type="ECO:0000256" key="1">
    <source>
        <dbReference type="ARBA" id="ARBA00006226"/>
    </source>
</evidence>
<dbReference type="NCBIfam" id="TIGR02385">
    <property type="entry name" value="RelE_StbE"/>
    <property type="match status" value="1"/>
</dbReference>
<dbReference type="PANTHER" id="PTHR33755:SF5">
    <property type="entry name" value="TYPE II TOXIN-ANTITOXIN SYSTEM RELE_PARE FAMILY TOXIN"/>
    <property type="match status" value="1"/>
</dbReference>
<comment type="similarity">
    <text evidence="1">Belongs to the RelE toxin family.</text>
</comment>